<keyword evidence="2" id="KW-0560">Oxidoreductase</keyword>
<dbReference type="Gene3D" id="3.40.50.720">
    <property type="entry name" value="NAD(P)-binding Rossmann-like Domain"/>
    <property type="match status" value="1"/>
</dbReference>
<dbReference type="InterPro" id="IPR002347">
    <property type="entry name" value="SDR_fam"/>
</dbReference>
<dbReference type="EMBL" id="JBHLYQ010000003">
    <property type="protein sequence ID" value="MFC0080675.1"/>
    <property type="molecule type" value="Genomic_DNA"/>
</dbReference>
<evidence type="ECO:0000256" key="1">
    <source>
        <dbReference type="ARBA" id="ARBA00006484"/>
    </source>
</evidence>
<accession>A0ABV6BZ26</accession>
<gene>
    <name evidence="4" type="ORF">ACFFRE_00705</name>
</gene>
<dbReference type="InterPro" id="IPR020904">
    <property type="entry name" value="Sc_DH/Rdtase_CS"/>
</dbReference>
<feature type="domain" description="Ketoreductase" evidence="3">
    <location>
        <begin position="7"/>
        <end position="204"/>
    </location>
</feature>
<dbReference type="PRINTS" id="PR00081">
    <property type="entry name" value="GDHRDH"/>
</dbReference>
<dbReference type="RefSeq" id="WP_377787111.1">
    <property type="nucleotide sequence ID" value="NZ_JBHLYQ010000003.1"/>
</dbReference>
<dbReference type="PROSITE" id="PS00061">
    <property type="entry name" value="ADH_SHORT"/>
    <property type="match status" value="1"/>
</dbReference>
<organism evidence="4 5">
    <name type="scientific">Aciditerrimonas ferrireducens</name>
    <dbReference type="NCBI Taxonomy" id="667306"/>
    <lineage>
        <taxon>Bacteria</taxon>
        <taxon>Bacillati</taxon>
        <taxon>Actinomycetota</taxon>
        <taxon>Acidimicrobiia</taxon>
        <taxon>Acidimicrobiales</taxon>
        <taxon>Acidimicrobiaceae</taxon>
        <taxon>Aciditerrimonas</taxon>
    </lineage>
</organism>
<dbReference type="Proteomes" id="UP001589788">
    <property type="component" value="Unassembled WGS sequence"/>
</dbReference>
<comment type="caution">
    <text evidence="4">The sequence shown here is derived from an EMBL/GenBank/DDBJ whole genome shotgun (WGS) entry which is preliminary data.</text>
</comment>
<evidence type="ECO:0000259" key="3">
    <source>
        <dbReference type="SMART" id="SM00822"/>
    </source>
</evidence>
<dbReference type="SMART" id="SM00822">
    <property type="entry name" value="PKS_KR"/>
    <property type="match status" value="1"/>
</dbReference>
<dbReference type="NCBIfam" id="NF005861">
    <property type="entry name" value="PRK07791.1"/>
    <property type="match status" value="1"/>
</dbReference>
<keyword evidence="5" id="KW-1185">Reference proteome</keyword>
<reference evidence="4 5" key="1">
    <citation type="submission" date="2024-09" db="EMBL/GenBank/DDBJ databases">
        <authorList>
            <person name="Sun Q."/>
            <person name="Mori K."/>
        </authorList>
    </citation>
    <scope>NUCLEOTIDE SEQUENCE [LARGE SCALE GENOMIC DNA]</scope>
    <source>
        <strain evidence="4 5">JCM 15389</strain>
    </source>
</reference>
<dbReference type="InterPro" id="IPR057326">
    <property type="entry name" value="KR_dom"/>
</dbReference>
<evidence type="ECO:0000256" key="2">
    <source>
        <dbReference type="ARBA" id="ARBA00023002"/>
    </source>
</evidence>
<dbReference type="PANTHER" id="PTHR45024">
    <property type="entry name" value="DEHYDROGENASES, SHORT CHAIN"/>
    <property type="match status" value="1"/>
</dbReference>
<dbReference type="PANTHER" id="PTHR45024:SF2">
    <property type="entry name" value="SCP2 DOMAIN-CONTAINING PROTEIN"/>
    <property type="match status" value="1"/>
</dbReference>
<dbReference type="InterPro" id="IPR036291">
    <property type="entry name" value="NAD(P)-bd_dom_sf"/>
</dbReference>
<dbReference type="Pfam" id="PF00106">
    <property type="entry name" value="adh_short"/>
    <property type="match status" value="1"/>
</dbReference>
<evidence type="ECO:0000313" key="5">
    <source>
        <dbReference type="Proteomes" id="UP001589788"/>
    </source>
</evidence>
<proteinExistence type="inferred from homology"/>
<dbReference type="InterPro" id="IPR051687">
    <property type="entry name" value="Peroxisomal_Beta-Oxidation"/>
</dbReference>
<comment type="similarity">
    <text evidence="1">Belongs to the short-chain dehydrogenases/reductases (SDR) family.</text>
</comment>
<dbReference type="SUPFAM" id="SSF51735">
    <property type="entry name" value="NAD(P)-binding Rossmann-fold domains"/>
    <property type="match status" value="1"/>
</dbReference>
<sequence length="299" mass="30754">MGVLEGRVVVVTGGGRGLGREYALLAAAEGARVVVNDLGAGPDGAGADEGAAASVAREIAATGGEAVANTDDVADWAGAKRLVDQALEHFGRLDGLVLNAGILRDRMLVNLSEEDWDEVVRVHLKGHVAPLHHAAAHWRAEAKAGRTPDAAVVTTTSTSGLLGNPGQANYGAAKAGIAALTVIAARELVRYGVRVNSVAPAARTRLTEQTPGLTDIVRPPADPEAFDVWDPANVAPLVVALVAPGSRVSGQVFFVQGGTVRLFQPWTMTETVAKEGRWSVGELLEALPGLAGADPGVPS</sequence>
<evidence type="ECO:0000313" key="4">
    <source>
        <dbReference type="EMBL" id="MFC0080675.1"/>
    </source>
</evidence>
<protein>
    <submittedName>
        <fullName evidence="4">SDR family oxidoreductase</fullName>
    </submittedName>
</protein>
<name>A0ABV6BZ26_9ACTN</name>